<sequence length="371" mass="40665">MAEEAEGAAALTYSQHAICESLSLEPGQQSMLSLAFEIKMDPYRKIASWVAQSKKNHSADAYPAEYAEFISEYVKSPAASLSIPDYLRFLDPRVSEFVLSWTGGAEVSKEGVIFYLPLLLDRWDRESAWGPSAWIRQLAYSFCRDTQDAELTVAEYRRTMSLQSSGQAVELLDDADMAQTTRGLVSLCKTFIGTAAIPSHLGWATFCLKQEITHASEQGKDSLALKLWQKASRSKGKLNPGSWDTVHLTAQIHGTLYSLRILHQVLKCQTAPPGTSATLQPQVAKLMDCLSTLPCIADFPSTTDVIDLFRRLQDAGALDALAEVAGLPGHISFEGSGKRSGRRKRPADKLEQPKARPLPSANPFDALSPTS</sequence>
<dbReference type="InterPro" id="IPR039436">
    <property type="entry name" value="Asteroid_dom"/>
</dbReference>
<gene>
    <name evidence="3" type="ORF">Daus18300_005336</name>
</gene>
<evidence type="ECO:0000256" key="1">
    <source>
        <dbReference type="SAM" id="MobiDB-lite"/>
    </source>
</evidence>
<protein>
    <recommendedName>
        <fullName evidence="2">Asteroid domain-containing protein</fullName>
    </recommendedName>
</protein>
<dbReference type="EMBL" id="JAWRVE010000039">
    <property type="protein sequence ID" value="KAL1869876.1"/>
    <property type="molecule type" value="Genomic_DNA"/>
</dbReference>
<proteinExistence type="predicted"/>
<accession>A0ABR3X2E6</accession>
<dbReference type="Proteomes" id="UP001583177">
    <property type="component" value="Unassembled WGS sequence"/>
</dbReference>
<evidence type="ECO:0000313" key="3">
    <source>
        <dbReference type="EMBL" id="KAL1869876.1"/>
    </source>
</evidence>
<feature type="region of interest" description="Disordered" evidence="1">
    <location>
        <begin position="332"/>
        <end position="371"/>
    </location>
</feature>
<comment type="caution">
    <text evidence="3">The sequence shown here is derived from an EMBL/GenBank/DDBJ whole genome shotgun (WGS) entry which is preliminary data.</text>
</comment>
<organism evidence="3 4">
    <name type="scientific">Diaporthe australafricana</name>
    <dbReference type="NCBI Taxonomy" id="127596"/>
    <lineage>
        <taxon>Eukaryota</taxon>
        <taxon>Fungi</taxon>
        <taxon>Dikarya</taxon>
        <taxon>Ascomycota</taxon>
        <taxon>Pezizomycotina</taxon>
        <taxon>Sordariomycetes</taxon>
        <taxon>Sordariomycetidae</taxon>
        <taxon>Diaporthales</taxon>
        <taxon>Diaporthaceae</taxon>
        <taxon>Diaporthe</taxon>
    </lineage>
</organism>
<evidence type="ECO:0000313" key="4">
    <source>
        <dbReference type="Proteomes" id="UP001583177"/>
    </source>
</evidence>
<keyword evidence="4" id="KW-1185">Reference proteome</keyword>
<name>A0ABR3X2E6_9PEZI</name>
<feature type="domain" description="Asteroid" evidence="2">
    <location>
        <begin position="9"/>
        <end position="162"/>
    </location>
</feature>
<evidence type="ECO:0000259" key="2">
    <source>
        <dbReference type="Pfam" id="PF12813"/>
    </source>
</evidence>
<reference evidence="3 4" key="1">
    <citation type="journal article" date="2024" name="IMA Fungus">
        <title>IMA Genome - F19 : A genome assembly and annotation guide to empower mycologists, including annotated draft genome sequences of Ceratocystis pirilliformis, Diaporthe australafricana, Fusarium ophioides, Paecilomyces lecythidis, and Sporothrix stenoceras.</title>
        <authorList>
            <person name="Aylward J."/>
            <person name="Wilson A.M."/>
            <person name="Visagie C.M."/>
            <person name="Spraker J."/>
            <person name="Barnes I."/>
            <person name="Buitendag C."/>
            <person name="Ceriani C."/>
            <person name="Del Mar Angel L."/>
            <person name="du Plessis D."/>
            <person name="Fuchs T."/>
            <person name="Gasser K."/>
            <person name="Kramer D."/>
            <person name="Li W."/>
            <person name="Munsamy K."/>
            <person name="Piso A."/>
            <person name="Price J.L."/>
            <person name="Sonnekus B."/>
            <person name="Thomas C."/>
            <person name="van der Nest A."/>
            <person name="van Dijk A."/>
            <person name="van Heerden A."/>
            <person name="van Vuuren N."/>
            <person name="Yilmaz N."/>
            <person name="Duong T.A."/>
            <person name="van der Merwe N.A."/>
            <person name="Wingfield M.J."/>
            <person name="Wingfield B.D."/>
        </authorList>
    </citation>
    <scope>NUCLEOTIDE SEQUENCE [LARGE SCALE GENOMIC DNA]</scope>
    <source>
        <strain evidence="3 4">CMW 18300</strain>
    </source>
</reference>
<dbReference type="Pfam" id="PF12813">
    <property type="entry name" value="XPG_I_2"/>
    <property type="match status" value="1"/>
</dbReference>